<evidence type="ECO:0000256" key="14">
    <source>
        <dbReference type="ARBA" id="ARBA00023180"/>
    </source>
</evidence>
<feature type="compositionally biased region" description="Basic and acidic residues" evidence="16">
    <location>
        <begin position="803"/>
        <end position="813"/>
    </location>
</feature>
<keyword evidence="14" id="KW-0325">Glycoprotein</keyword>
<dbReference type="GO" id="GO:0046718">
    <property type="term" value="P:symbiont entry into host cell"/>
    <property type="evidence" value="ECO:0007669"/>
    <property type="project" value="UniProtKB-KW"/>
</dbReference>
<evidence type="ECO:0000256" key="17">
    <source>
        <dbReference type="SAM" id="Phobius"/>
    </source>
</evidence>
<feature type="domain" description="Herpesvirus Glycoprotein B PH-like" evidence="19">
    <location>
        <begin position="109"/>
        <end position="319"/>
    </location>
</feature>
<dbReference type="Gene3D" id="2.30.30.1230">
    <property type="match status" value="1"/>
</dbReference>
<feature type="region of interest" description="Disordered" evidence="16">
    <location>
        <begin position="771"/>
        <end position="815"/>
    </location>
</feature>
<evidence type="ECO:0000256" key="13">
    <source>
        <dbReference type="ARBA" id="ARBA00023157"/>
    </source>
</evidence>
<feature type="region of interest" description="Disordered" evidence="16">
    <location>
        <begin position="830"/>
        <end position="869"/>
    </location>
</feature>
<dbReference type="InterPro" id="IPR035377">
    <property type="entry name" value="Glycoprot_B_PH1"/>
</dbReference>
<keyword evidence="6" id="KW-1040">Host Golgi apparatus</keyword>
<dbReference type="SUPFAM" id="SSF161008">
    <property type="entry name" value="Viral glycoprotein ectodomain-like"/>
    <property type="match status" value="1"/>
</dbReference>
<dbReference type="EMBL" id="OP429138">
    <property type="protein sequence ID" value="WEG71151.1"/>
    <property type="molecule type" value="Genomic_DNA"/>
</dbReference>
<keyword evidence="12 17" id="KW-0472">Membrane</keyword>
<dbReference type="InterPro" id="IPR038631">
    <property type="entry name" value="Glycoprot_B_PH2_sf"/>
</dbReference>
<dbReference type="Pfam" id="PF17417">
    <property type="entry name" value="Glycoprot_B_PH2"/>
    <property type="match status" value="1"/>
</dbReference>
<evidence type="ECO:0000256" key="16">
    <source>
        <dbReference type="SAM" id="MobiDB-lite"/>
    </source>
</evidence>
<feature type="compositionally biased region" description="Basic and acidic residues" evidence="16">
    <location>
        <begin position="830"/>
        <end position="863"/>
    </location>
</feature>
<evidence type="ECO:0000259" key="19">
    <source>
        <dbReference type="Pfam" id="PF17416"/>
    </source>
</evidence>
<dbReference type="EMBL" id="OP429121">
    <property type="protein sequence ID" value="WEG68787.1"/>
    <property type="molecule type" value="Genomic_DNA"/>
</dbReference>
<name>A0A9Y1IL89_9BETA</name>
<organism evidence="22">
    <name type="scientific">Mastomys natalensis cytomegalovirus 1</name>
    <dbReference type="NCBI Taxonomy" id="2973541"/>
    <lineage>
        <taxon>Viruses</taxon>
        <taxon>Duplodnaviria</taxon>
        <taxon>Heunggongvirae</taxon>
        <taxon>Peploviricota</taxon>
        <taxon>Herviviricetes</taxon>
        <taxon>Herpesvirales</taxon>
        <taxon>Orthoherpesviridae</taxon>
        <taxon>Betaherpesvirinae</taxon>
        <taxon>Muromegalovirus</taxon>
    </lineage>
</organism>
<dbReference type="GO" id="GO:0019031">
    <property type="term" value="C:viral envelope"/>
    <property type="evidence" value="ECO:0007669"/>
    <property type="project" value="UniProtKB-KW"/>
</dbReference>
<proteinExistence type="inferred from homology"/>
<evidence type="ECO:0000259" key="18">
    <source>
        <dbReference type="Pfam" id="PF00606"/>
    </source>
</evidence>
<evidence type="ECO:0000256" key="9">
    <source>
        <dbReference type="ARBA" id="ARBA00022879"/>
    </source>
</evidence>
<dbReference type="GO" id="GO:0019062">
    <property type="term" value="P:virion attachment to host cell"/>
    <property type="evidence" value="ECO:0007669"/>
    <property type="project" value="UniProtKB-KW"/>
</dbReference>
<evidence type="ECO:0000256" key="10">
    <source>
        <dbReference type="ARBA" id="ARBA00022989"/>
    </source>
</evidence>
<evidence type="ECO:0000256" key="6">
    <source>
        <dbReference type="ARBA" id="ARBA00022812"/>
    </source>
</evidence>
<keyword evidence="2" id="KW-0945">Host-virus interaction</keyword>
<keyword evidence="3 17" id="KW-0812">Transmembrane</keyword>
<dbReference type="InterPro" id="IPR035381">
    <property type="entry name" value="Glycoprot_B_PH2"/>
</dbReference>
<keyword evidence="4" id="KW-0732">Signal</keyword>
<evidence type="ECO:0000256" key="12">
    <source>
        <dbReference type="ARBA" id="ARBA00023136"/>
    </source>
</evidence>
<evidence type="ECO:0000256" key="5">
    <source>
        <dbReference type="ARBA" id="ARBA00022804"/>
    </source>
</evidence>
<evidence type="ECO:0000256" key="4">
    <source>
        <dbReference type="ARBA" id="ARBA00022729"/>
    </source>
</evidence>
<evidence type="ECO:0000256" key="15">
    <source>
        <dbReference type="ARBA" id="ARBA00023296"/>
    </source>
</evidence>
<protein>
    <submittedName>
        <fullName evidence="22">Envelope glycoprotein B</fullName>
    </submittedName>
</protein>
<reference evidence="22" key="1">
    <citation type="submission" date="2022-09" db="EMBL/GenBank/DDBJ databases">
        <authorList>
            <person name="Vucak M."/>
            <person name="Davison A.J."/>
        </authorList>
    </citation>
    <scope>NUCLEOTIDE SEQUENCE</scope>
    <source>
        <strain evidence="21">Mnat29</strain>
        <strain evidence="22">Mnat36</strain>
    </source>
</reference>
<feature type="transmembrane region" description="Helical" evidence="17">
    <location>
        <begin position="725"/>
        <end position="745"/>
    </location>
</feature>
<sequence length="869" mass="98680">MGMQMLILFLAVFINIDVGLAATVTANTTNETRSPTSPPSVATSMTATTIPPYSNDTADVPKVDMGKYPYRVCMALSTDLVRFDRNIECVRHTAKTPMDEGIMLVYKENIVAYTFEVVTYYKDLIFQRSYKAVGVDYLLGTTVNRVAMPIWEIDRINRVNLCYSAASRKINGVLYVSYHEDNYKNLTMMLTRDDYSSKSSVRYTSTKDLYHTGAYTWFYTESCTVNCVMTVTKARSKSPYSFFVLSSGEVVEVSPFYNGENSEAFEENTAMFWIRQNYTIRKEFGQVLSERKIVDTMAFLEKTDSTIMWEVKEKENVTCKWKLWQAVNKVIRTDQGETFHFASKSLTATFVTKKENISYSNETGQFRCIHEEFFKELDDMYNEEYNETHDRVGPVEMYRTTGGLIVLWQKLVPKSLKALQDIAKLHNMTELSSNHSRRKRDTDEGPIMDIGYTQLQFTYDILRNYINQAMGNILDAWCQDQKRTAEMLKELSKINPSTIISAIYDKPMSARLVGDVIALANCMSVDQDSVKILKDMRIFADGKVVSCYSRPQVLFQFPNSSKTESGQLGENNEILLGTHRTEACEMPSRRIFVSGNVGYEYRNYRFKNLTDLKDIEVLDTMIKLDIEPLENTDFHALELYSRGEIKASNVFNLEEIMREYNAQKQHIRYLTSKVTDPTPSYLLGLDQFMQGLGVAGYGLGVALGAVGGAVTSIVSGIASFLSNPFGAFTMIIIAAAAVLLLWLVFTRQQNASQRPVEYFFPYATQAMNNSTAATMNDKPPPYEKGRSGYDGNVTSDPDDAWDEDKKGGQREYSEQEALEMLRALKRLEESKRNAASAEKDSKKNSNRSILDRLKGKGYERLADSSDVDD</sequence>
<feature type="transmembrane region" description="Helical" evidence="17">
    <location>
        <begin position="694"/>
        <end position="718"/>
    </location>
</feature>
<evidence type="ECO:0000259" key="20">
    <source>
        <dbReference type="Pfam" id="PF17417"/>
    </source>
</evidence>
<dbReference type="InterPro" id="IPR055341">
    <property type="entry name" value="Glycoprotein_B_ecto_C"/>
</dbReference>
<dbReference type="Gene3D" id="1.20.5.1890">
    <property type="match status" value="1"/>
</dbReference>
<keyword evidence="8" id="KW-1043">Host membrane</keyword>
<evidence type="ECO:0000256" key="11">
    <source>
        <dbReference type="ARBA" id="ARBA00023046"/>
    </source>
</evidence>
<keyword evidence="7" id="KW-0946">Virion</keyword>
<dbReference type="Gene3D" id="2.30.29.100">
    <property type="match status" value="1"/>
</dbReference>
<keyword evidence="5" id="KW-1161">Viral attachment to host cell</keyword>
<gene>
    <name evidence="22" type="primary">M55</name>
</gene>
<dbReference type="Pfam" id="PF17416">
    <property type="entry name" value="Glycoprot_B_PH1"/>
    <property type="match status" value="1"/>
</dbReference>
<keyword evidence="10 17" id="KW-1133">Transmembrane helix</keyword>
<evidence type="ECO:0000313" key="21">
    <source>
        <dbReference type="EMBL" id="WEG68787.1"/>
    </source>
</evidence>
<keyword evidence="1" id="KW-1032">Host cell membrane</keyword>
<evidence type="ECO:0000256" key="7">
    <source>
        <dbReference type="ARBA" id="ARBA00022844"/>
    </source>
</evidence>
<evidence type="ECO:0000256" key="3">
    <source>
        <dbReference type="ARBA" id="ARBA00022692"/>
    </source>
</evidence>
<dbReference type="Gene3D" id="6.10.250.3280">
    <property type="match status" value="1"/>
</dbReference>
<keyword evidence="11" id="KW-1039">Host endosome</keyword>
<dbReference type="InterPro" id="IPR000234">
    <property type="entry name" value="Herpes_Glycoprot_B"/>
</dbReference>
<evidence type="ECO:0000313" key="22">
    <source>
        <dbReference type="EMBL" id="WEG68923.1"/>
    </source>
</evidence>
<evidence type="ECO:0000256" key="2">
    <source>
        <dbReference type="ARBA" id="ARBA00022581"/>
    </source>
</evidence>
<feature type="domain" description="Herpesvirus glycoprotein B ectodomain C-terminal" evidence="18">
    <location>
        <begin position="450"/>
        <end position="671"/>
    </location>
</feature>
<evidence type="ECO:0000256" key="8">
    <source>
        <dbReference type="ARBA" id="ARBA00022870"/>
    </source>
</evidence>
<dbReference type="EMBL" id="OP429122">
    <property type="protein sequence ID" value="WEG68923.1"/>
    <property type="molecule type" value="Genomic_DNA"/>
</dbReference>
<evidence type="ECO:0000256" key="1">
    <source>
        <dbReference type="ARBA" id="ARBA00022511"/>
    </source>
</evidence>
<dbReference type="HAMAP" id="MF_04032">
    <property type="entry name" value="HSV_GB"/>
    <property type="match status" value="1"/>
</dbReference>
<accession>A0A9Y1IL89</accession>
<keyword evidence="15" id="KW-1160">Virus entry into host cell</keyword>
<feature type="domain" description="Herpesvirus Glycoprotein B PH-like" evidence="20">
    <location>
        <begin position="321"/>
        <end position="418"/>
    </location>
</feature>
<keyword evidence="9 22" id="KW-0261">Viral envelope protein</keyword>
<keyword evidence="13" id="KW-1015">Disulfide bond</keyword>
<dbReference type="Pfam" id="PF00606">
    <property type="entry name" value="Glycoprotein_B"/>
    <property type="match status" value="1"/>
</dbReference>
<reference evidence="22" key="2">
    <citation type="submission" date="2023-06" db="EMBL/GenBank/DDBJ databases">
        <title>Isolation and genome sequencing of cytomegaloviruses from Natal multimammate mice (Mastomys natalensis).</title>
        <authorList>
            <person name="Jarvis M.A."/>
            <person name="Davison A.J."/>
        </authorList>
    </citation>
    <scope>NUCLEOTIDE SEQUENCE</scope>
    <source>
        <strain evidence="21">Mnat29</strain>
        <strain evidence="22">Mnat36</strain>
    </source>
</reference>